<proteinExistence type="predicted"/>
<keyword evidence="2" id="KW-1185">Reference proteome</keyword>
<dbReference type="EMBL" id="JASJOU010000011">
    <property type="protein sequence ID" value="MDJ1504388.1"/>
    <property type="molecule type" value="Genomic_DNA"/>
</dbReference>
<reference evidence="1" key="1">
    <citation type="submission" date="2023-05" db="EMBL/GenBank/DDBJ databases">
        <authorList>
            <person name="Zhang X."/>
        </authorList>
    </citation>
    <scope>NUCLEOTIDE SEQUENCE</scope>
    <source>
        <strain evidence="1">BD1B2-1</strain>
    </source>
</reference>
<dbReference type="RefSeq" id="WP_314515603.1">
    <property type="nucleotide sequence ID" value="NZ_JASJOU010000011.1"/>
</dbReference>
<accession>A0AAE3UG01</accession>
<organism evidence="1 2">
    <name type="scientific">Xanthocytophaga agilis</name>
    <dbReference type="NCBI Taxonomy" id="3048010"/>
    <lineage>
        <taxon>Bacteria</taxon>
        <taxon>Pseudomonadati</taxon>
        <taxon>Bacteroidota</taxon>
        <taxon>Cytophagia</taxon>
        <taxon>Cytophagales</taxon>
        <taxon>Rhodocytophagaceae</taxon>
        <taxon>Xanthocytophaga</taxon>
    </lineage>
</organism>
<sequence>MKTLFISIVFGLSICTLYGYPITPRPLRKLISESEYCIAGKVVDIKHITKTRYYSRSFWRKPQSYQQDDYYAQIVVTETLQGTIISKDTIYVSFEPNVICPSPAMYFKDTDVLVFLDAILQDTCYTPHALSYGSKIISSNEELQVYKDRIREMQQILTIRDTTLQHLETLEWLIRCAENRYTRWEGVYELSPESDFISQYDDDLSGKYILESAHTSYKERLYKSLIKIDTLCYADFGLMNLVLDYNPEKIKNFLKIHIDKINNHSQLWYAPDLMYRYAVLTKDDQIAFCAEELKDLLFGIHPDPKIARQIWNTFYYQVKTTLNPDNSYIFPLKN</sequence>
<protein>
    <submittedName>
        <fullName evidence="1">Uncharacterized protein</fullName>
    </submittedName>
</protein>
<name>A0AAE3UG01_9BACT</name>
<dbReference type="AlphaFoldDB" id="A0AAE3UG01"/>
<evidence type="ECO:0000313" key="2">
    <source>
        <dbReference type="Proteomes" id="UP001232063"/>
    </source>
</evidence>
<comment type="caution">
    <text evidence="1">The sequence shown here is derived from an EMBL/GenBank/DDBJ whole genome shotgun (WGS) entry which is preliminary data.</text>
</comment>
<dbReference type="Proteomes" id="UP001232063">
    <property type="component" value="Unassembled WGS sequence"/>
</dbReference>
<gene>
    <name evidence="1" type="ORF">QNI22_27255</name>
</gene>
<evidence type="ECO:0000313" key="1">
    <source>
        <dbReference type="EMBL" id="MDJ1504388.1"/>
    </source>
</evidence>